<keyword evidence="3" id="KW-1185">Reference proteome</keyword>
<protein>
    <recommendedName>
        <fullName evidence="1">DUF2383 domain-containing protein</fullName>
    </recommendedName>
</protein>
<dbReference type="STRING" id="1237149.C900_00067"/>
<dbReference type="InterPro" id="IPR012347">
    <property type="entry name" value="Ferritin-like"/>
</dbReference>
<evidence type="ECO:0000259" key="1">
    <source>
        <dbReference type="Pfam" id="PF09537"/>
    </source>
</evidence>
<dbReference type="Pfam" id="PF09537">
    <property type="entry name" value="DUF2383"/>
    <property type="match status" value="1"/>
</dbReference>
<dbReference type="NCBIfam" id="TIGR02284">
    <property type="entry name" value="PA2169 family four-helix-bundle protein"/>
    <property type="match status" value="1"/>
</dbReference>
<sequence>MSTRDKVLKKLNELLTRNYDAEYGYKEAVKDIKDSKLKKVFKTYVEQRNRFGHDIKGEIANLGEDPEKAKGTSVAGDIHRKWMNLKKVISSNNEEAILEECRRGEMVTWQDYNEALALEDLPPTTMTLLEDHKRKIDEALYDIMELKSDYAS</sequence>
<dbReference type="InterPro" id="IPR011971">
    <property type="entry name" value="CHP02284"/>
</dbReference>
<dbReference type="Gene3D" id="1.20.1260.10">
    <property type="match status" value="1"/>
</dbReference>
<reference evidence="2 3" key="1">
    <citation type="submission" date="2012-12" db="EMBL/GenBank/DDBJ databases">
        <title>Genome assembly of Fulvivirga imtechensis AK7.</title>
        <authorList>
            <person name="Nupur N."/>
            <person name="Khatri I."/>
            <person name="Kumar R."/>
            <person name="Subramanian S."/>
            <person name="Pinnaka A."/>
        </authorList>
    </citation>
    <scope>NUCLEOTIDE SEQUENCE [LARGE SCALE GENOMIC DNA]</scope>
    <source>
        <strain evidence="2 3">AK7</strain>
    </source>
</reference>
<dbReference type="EMBL" id="AMZN01000001">
    <property type="protein sequence ID" value="ELR73903.1"/>
    <property type="molecule type" value="Genomic_DNA"/>
</dbReference>
<dbReference type="InterPro" id="IPR019052">
    <property type="entry name" value="DUF2383"/>
</dbReference>
<dbReference type="PATRIC" id="fig|1237149.3.peg.67"/>
<gene>
    <name evidence="2" type="ORF">C900_00067</name>
</gene>
<name>L8K0H5_9BACT</name>
<dbReference type="RefSeq" id="WP_009577496.1">
    <property type="nucleotide sequence ID" value="NZ_AMZN01000001.1"/>
</dbReference>
<dbReference type="OrthoDB" id="282393at2"/>
<dbReference type="eggNOG" id="COG1633">
    <property type="taxonomic scope" value="Bacteria"/>
</dbReference>
<accession>L8K0H5</accession>
<dbReference type="InterPro" id="IPR016920">
    <property type="entry name" value="UCP029477"/>
</dbReference>
<dbReference type="PIRSF" id="PIRSF029477">
    <property type="entry name" value="UCP029477"/>
    <property type="match status" value="1"/>
</dbReference>
<evidence type="ECO:0000313" key="2">
    <source>
        <dbReference type="EMBL" id="ELR73903.1"/>
    </source>
</evidence>
<proteinExistence type="predicted"/>
<dbReference type="InterPro" id="IPR009078">
    <property type="entry name" value="Ferritin-like_SF"/>
</dbReference>
<comment type="caution">
    <text evidence="2">The sequence shown here is derived from an EMBL/GenBank/DDBJ whole genome shotgun (WGS) entry which is preliminary data.</text>
</comment>
<dbReference type="SUPFAM" id="SSF47240">
    <property type="entry name" value="Ferritin-like"/>
    <property type="match status" value="1"/>
</dbReference>
<dbReference type="Proteomes" id="UP000011135">
    <property type="component" value="Unassembled WGS sequence"/>
</dbReference>
<dbReference type="AlphaFoldDB" id="L8K0H5"/>
<evidence type="ECO:0000313" key="3">
    <source>
        <dbReference type="Proteomes" id="UP000011135"/>
    </source>
</evidence>
<organism evidence="2 3">
    <name type="scientific">Fulvivirga imtechensis AK7</name>
    <dbReference type="NCBI Taxonomy" id="1237149"/>
    <lineage>
        <taxon>Bacteria</taxon>
        <taxon>Pseudomonadati</taxon>
        <taxon>Bacteroidota</taxon>
        <taxon>Cytophagia</taxon>
        <taxon>Cytophagales</taxon>
        <taxon>Fulvivirgaceae</taxon>
        <taxon>Fulvivirga</taxon>
    </lineage>
</organism>
<feature type="domain" description="DUF2383" evidence="1">
    <location>
        <begin position="7"/>
        <end position="117"/>
    </location>
</feature>